<protein>
    <submittedName>
        <fullName evidence="2">Uncharacterized protein</fullName>
    </submittedName>
</protein>
<accession>A0ABR3D0Z3</accession>
<keyword evidence="1" id="KW-1133">Transmembrane helix</keyword>
<feature type="non-terminal residue" evidence="2">
    <location>
        <position position="1"/>
    </location>
</feature>
<comment type="caution">
    <text evidence="2">The sequence shown here is derived from an EMBL/GenBank/DDBJ whole genome shotgun (WGS) entry which is preliminary data.</text>
</comment>
<evidence type="ECO:0000313" key="3">
    <source>
        <dbReference type="Proteomes" id="UP001451303"/>
    </source>
</evidence>
<feature type="transmembrane region" description="Helical" evidence="1">
    <location>
        <begin position="95"/>
        <end position="117"/>
    </location>
</feature>
<dbReference type="Proteomes" id="UP001451303">
    <property type="component" value="Unassembled WGS sequence"/>
</dbReference>
<evidence type="ECO:0000256" key="1">
    <source>
        <dbReference type="SAM" id="Phobius"/>
    </source>
</evidence>
<keyword evidence="1" id="KW-0812">Transmembrane</keyword>
<reference evidence="2 3" key="1">
    <citation type="submission" date="2023-09" db="EMBL/GenBank/DDBJ databases">
        <title>Multi-omics analysis of a traditional fermented food reveals byproduct-associated fungal strains for waste-to-food upcycling.</title>
        <authorList>
            <consortium name="Lawrence Berkeley National Laboratory"/>
            <person name="Rekdal V.M."/>
            <person name="Villalobos-Escobedo J.M."/>
            <person name="Rodriguez-Valeron N."/>
            <person name="Garcia M.O."/>
            <person name="Vasquez D.P."/>
            <person name="Damayanti I."/>
            <person name="Sorensen P.M."/>
            <person name="Baidoo E.E."/>
            <person name="De Carvalho A.C."/>
            <person name="Riley R."/>
            <person name="Lipzen A."/>
            <person name="He G."/>
            <person name="Yan M."/>
            <person name="Haridas S."/>
            <person name="Daum C."/>
            <person name="Yoshinaga Y."/>
            <person name="Ng V."/>
            <person name="Grigoriev I.V."/>
            <person name="Munk R."/>
            <person name="Nuraida L."/>
            <person name="Wijaya C.H."/>
            <person name="Morales P.-C."/>
            <person name="Keasling J.D."/>
        </authorList>
    </citation>
    <scope>NUCLEOTIDE SEQUENCE [LARGE SCALE GENOMIC DNA]</scope>
    <source>
        <strain evidence="2 3">FGSC 2613</strain>
    </source>
</reference>
<keyword evidence="1" id="KW-0472">Membrane</keyword>
<evidence type="ECO:0000313" key="2">
    <source>
        <dbReference type="EMBL" id="KAL0466373.1"/>
    </source>
</evidence>
<name>A0ABR3D0Z3_NEUIN</name>
<sequence>HPFIYPQYRKIKLEIFKKINNTSKFNTIRIRKITTIVRKEFLNSIYTRTNIYNAQAHIYRRNLDSYTPTSALIKSFNNNGIKYIKKINPNNNERLLGLIFTFPACIEIARIFLKIIITNNTYNTNRFYYPFY</sequence>
<keyword evidence="3" id="KW-1185">Reference proteome</keyword>
<gene>
    <name evidence="2" type="ORF">QR685DRAFT_451517</name>
</gene>
<proteinExistence type="predicted"/>
<dbReference type="EMBL" id="JAVLET010000013">
    <property type="protein sequence ID" value="KAL0466373.1"/>
    <property type="molecule type" value="Genomic_DNA"/>
</dbReference>
<organism evidence="2 3">
    <name type="scientific">Neurospora intermedia</name>
    <dbReference type="NCBI Taxonomy" id="5142"/>
    <lineage>
        <taxon>Eukaryota</taxon>
        <taxon>Fungi</taxon>
        <taxon>Dikarya</taxon>
        <taxon>Ascomycota</taxon>
        <taxon>Pezizomycotina</taxon>
        <taxon>Sordariomycetes</taxon>
        <taxon>Sordariomycetidae</taxon>
        <taxon>Sordariales</taxon>
        <taxon>Sordariaceae</taxon>
        <taxon>Neurospora</taxon>
    </lineage>
</organism>